<accession>A0AAD9QKI2</accession>
<reference evidence="1" key="1">
    <citation type="journal article" date="2023" name="G3 (Bethesda)">
        <title>Whole genome assembly and annotation of the endangered Caribbean coral Acropora cervicornis.</title>
        <authorList>
            <person name="Selwyn J.D."/>
            <person name="Vollmer S.V."/>
        </authorList>
    </citation>
    <scope>NUCLEOTIDE SEQUENCE</scope>
    <source>
        <strain evidence="1">K2</strain>
    </source>
</reference>
<evidence type="ECO:0000313" key="2">
    <source>
        <dbReference type="Proteomes" id="UP001249851"/>
    </source>
</evidence>
<comment type="caution">
    <text evidence="1">The sequence shown here is derived from an EMBL/GenBank/DDBJ whole genome shotgun (WGS) entry which is preliminary data.</text>
</comment>
<evidence type="ECO:0000313" key="1">
    <source>
        <dbReference type="EMBL" id="KAK2562887.1"/>
    </source>
</evidence>
<name>A0AAD9QKI2_ACRCE</name>
<keyword evidence="2" id="KW-1185">Reference proteome</keyword>
<gene>
    <name evidence="1" type="ORF">P5673_013854</name>
</gene>
<sequence>MWLRSQVRDKVRHLGDRCWITLELLQKFSLSPTLVWSYYLSSSADKTIAIFSANLFVL</sequence>
<proteinExistence type="predicted"/>
<dbReference type="EMBL" id="JARQWQ010000027">
    <property type="protein sequence ID" value="KAK2562887.1"/>
    <property type="molecule type" value="Genomic_DNA"/>
</dbReference>
<dbReference type="Proteomes" id="UP001249851">
    <property type="component" value="Unassembled WGS sequence"/>
</dbReference>
<protein>
    <submittedName>
        <fullName evidence="1">Uncharacterized protein</fullName>
    </submittedName>
</protein>
<reference evidence="1" key="2">
    <citation type="journal article" date="2023" name="Science">
        <title>Genomic signatures of disease resistance in endangered staghorn corals.</title>
        <authorList>
            <person name="Vollmer S.V."/>
            <person name="Selwyn J.D."/>
            <person name="Despard B.A."/>
            <person name="Roesel C.L."/>
        </authorList>
    </citation>
    <scope>NUCLEOTIDE SEQUENCE</scope>
    <source>
        <strain evidence="1">K2</strain>
    </source>
</reference>
<organism evidence="1 2">
    <name type="scientific">Acropora cervicornis</name>
    <name type="common">Staghorn coral</name>
    <dbReference type="NCBI Taxonomy" id="6130"/>
    <lineage>
        <taxon>Eukaryota</taxon>
        <taxon>Metazoa</taxon>
        <taxon>Cnidaria</taxon>
        <taxon>Anthozoa</taxon>
        <taxon>Hexacorallia</taxon>
        <taxon>Scleractinia</taxon>
        <taxon>Astrocoeniina</taxon>
        <taxon>Acroporidae</taxon>
        <taxon>Acropora</taxon>
    </lineage>
</organism>
<dbReference type="AlphaFoldDB" id="A0AAD9QKI2"/>